<evidence type="ECO:0000313" key="2">
    <source>
        <dbReference type="Proteomes" id="UP000821853"/>
    </source>
</evidence>
<proteinExistence type="predicted"/>
<dbReference type="VEuPathDB" id="VectorBase:HLOH_054731"/>
<protein>
    <submittedName>
        <fullName evidence="1">Uncharacterized protein</fullName>
    </submittedName>
</protein>
<keyword evidence="2" id="KW-1185">Reference proteome</keyword>
<sequence>MHPVHLRERFLSRAQALHRIYGFHPCVCYVDAVEYSGRLAKVGVTIDSKGHTITLCSIPEQHLEFVEDGTIPVALKAPQVMVVISDSQTIPRNKVQGRLSTIPAKILRHASHTLPSHALQRWTPEHSTLRGNEMAREAARCFLLRDASAADSPHLNGVRERLLTYCYITHHYHLI</sequence>
<reference evidence="1 2" key="1">
    <citation type="journal article" date="2020" name="Cell">
        <title>Large-Scale Comparative Analyses of Tick Genomes Elucidate Their Genetic Diversity and Vector Capacities.</title>
        <authorList>
            <consortium name="Tick Genome and Microbiome Consortium (TIGMIC)"/>
            <person name="Jia N."/>
            <person name="Wang J."/>
            <person name="Shi W."/>
            <person name="Du L."/>
            <person name="Sun Y."/>
            <person name="Zhan W."/>
            <person name="Jiang J.F."/>
            <person name="Wang Q."/>
            <person name="Zhang B."/>
            <person name="Ji P."/>
            <person name="Bell-Sakyi L."/>
            <person name="Cui X.M."/>
            <person name="Yuan T.T."/>
            <person name="Jiang B.G."/>
            <person name="Yang W.F."/>
            <person name="Lam T.T."/>
            <person name="Chang Q.C."/>
            <person name="Ding S.J."/>
            <person name="Wang X.J."/>
            <person name="Zhu J.G."/>
            <person name="Ruan X.D."/>
            <person name="Zhao L."/>
            <person name="Wei J.T."/>
            <person name="Ye R.Z."/>
            <person name="Que T.C."/>
            <person name="Du C.H."/>
            <person name="Zhou Y.H."/>
            <person name="Cheng J.X."/>
            <person name="Dai P.F."/>
            <person name="Guo W.B."/>
            <person name="Han X.H."/>
            <person name="Huang E.J."/>
            <person name="Li L.F."/>
            <person name="Wei W."/>
            <person name="Gao Y.C."/>
            <person name="Liu J.Z."/>
            <person name="Shao H.Z."/>
            <person name="Wang X."/>
            <person name="Wang C.C."/>
            <person name="Yang T.C."/>
            <person name="Huo Q.B."/>
            <person name="Li W."/>
            <person name="Chen H.Y."/>
            <person name="Chen S.E."/>
            <person name="Zhou L.G."/>
            <person name="Ni X.B."/>
            <person name="Tian J.H."/>
            <person name="Sheng Y."/>
            <person name="Liu T."/>
            <person name="Pan Y.S."/>
            <person name="Xia L.Y."/>
            <person name="Li J."/>
            <person name="Zhao F."/>
            <person name="Cao W.C."/>
        </authorList>
    </citation>
    <scope>NUCLEOTIDE SEQUENCE [LARGE SCALE GENOMIC DNA]</scope>
    <source>
        <strain evidence="1">HaeL-2018</strain>
    </source>
</reference>
<organism evidence="1 2">
    <name type="scientific">Haemaphysalis longicornis</name>
    <name type="common">Bush tick</name>
    <dbReference type="NCBI Taxonomy" id="44386"/>
    <lineage>
        <taxon>Eukaryota</taxon>
        <taxon>Metazoa</taxon>
        <taxon>Ecdysozoa</taxon>
        <taxon>Arthropoda</taxon>
        <taxon>Chelicerata</taxon>
        <taxon>Arachnida</taxon>
        <taxon>Acari</taxon>
        <taxon>Parasitiformes</taxon>
        <taxon>Ixodida</taxon>
        <taxon>Ixodoidea</taxon>
        <taxon>Ixodidae</taxon>
        <taxon>Haemaphysalinae</taxon>
        <taxon>Haemaphysalis</taxon>
    </lineage>
</organism>
<evidence type="ECO:0000313" key="1">
    <source>
        <dbReference type="EMBL" id="KAH9367896.1"/>
    </source>
</evidence>
<dbReference type="EMBL" id="JABSTR010000004">
    <property type="protein sequence ID" value="KAH9367896.1"/>
    <property type="molecule type" value="Genomic_DNA"/>
</dbReference>
<accession>A0A9J6FZQ0</accession>
<comment type="caution">
    <text evidence="1">The sequence shown here is derived from an EMBL/GenBank/DDBJ whole genome shotgun (WGS) entry which is preliminary data.</text>
</comment>
<dbReference type="AlphaFoldDB" id="A0A9J6FZQ0"/>
<gene>
    <name evidence="1" type="ORF">HPB48_000671</name>
</gene>
<name>A0A9J6FZQ0_HAELO</name>
<dbReference type="Proteomes" id="UP000821853">
    <property type="component" value="Chromosome 2"/>
</dbReference>